<feature type="binding site" description="axial binding residue" evidence="9">
    <location>
        <position position="67"/>
    </location>
    <ligand>
        <name>heme c</name>
        <dbReference type="ChEBI" id="CHEBI:61717"/>
        <label>1</label>
    </ligand>
    <ligandPart>
        <name>Fe</name>
        <dbReference type="ChEBI" id="CHEBI:18248"/>
    </ligandPart>
</feature>
<dbReference type="Pfam" id="PF03150">
    <property type="entry name" value="CCP_MauG"/>
    <property type="match status" value="1"/>
</dbReference>
<organism evidence="11 12">
    <name type="scientific">Lysobacter capsici AZ78</name>
    <dbReference type="NCBI Taxonomy" id="1444315"/>
    <lineage>
        <taxon>Bacteria</taxon>
        <taxon>Pseudomonadati</taxon>
        <taxon>Pseudomonadota</taxon>
        <taxon>Gammaproteobacteria</taxon>
        <taxon>Lysobacterales</taxon>
        <taxon>Lysobacteraceae</taxon>
        <taxon>Lysobacter</taxon>
    </lineage>
</organism>
<dbReference type="GO" id="GO:0042597">
    <property type="term" value="C:periplasmic space"/>
    <property type="evidence" value="ECO:0007669"/>
    <property type="project" value="UniProtKB-SubCell"/>
</dbReference>
<keyword evidence="3 9" id="KW-0479">Metal-binding</keyword>
<keyword evidence="2 8" id="KW-0349">Heme</keyword>
<feature type="domain" description="Cytochrome c" evidence="10">
    <location>
        <begin position="41"/>
        <end position="173"/>
    </location>
</feature>
<dbReference type="GO" id="GO:0004130">
    <property type="term" value="F:cytochrome-c peroxidase activity"/>
    <property type="evidence" value="ECO:0007669"/>
    <property type="project" value="UniProtKB-EC"/>
</dbReference>
<evidence type="ECO:0000256" key="2">
    <source>
        <dbReference type="ARBA" id="ARBA00022617"/>
    </source>
</evidence>
<dbReference type="SUPFAM" id="SSF46626">
    <property type="entry name" value="Cytochrome c"/>
    <property type="match status" value="2"/>
</dbReference>
<comment type="cofactor">
    <cofactor evidence="8">
        <name>heme</name>
        <dbReference type="ChEBI" id="CHEBI:30413"/>
    </cofactor>
    <text evidence="8">Binds 2 heme groups.</text>
</comment>
<evidence type="ECO:0000256" key="6">
    <source>
        <dbReference type="ARBA" id="ARBA00023002"/>
    </source>
</evidence>
<feature type="binding site" description="covalent" evidence="8">
    <location>
        <position position="209"/>
    </location>
    <ligand>
        <name>heme c</name>
        <dbReference type="ChEBI" id="CHEBI:61717"/>
        <label>2</label>
    </ligand>
</feature>
<evidence type="ECO:0000256" key="7">
    <source>
        <dbReference type="ARBA" id="ARBA00023004"/>
    </source>
</evidence>
<keyword evidence="4" id="KW-0732">Signal</keyword>
<dbReference type="InterPro" id="IPR009056">
    <property type="entry name" value="Cyt_c-like_dom"/>
</dbReference>
<dbReference type="GO" id="GO:0020037">
    <property type="term" value="F:heme binding"/>
    <property type="evidence" value="ECO:0007669"/>
    <property type="project" value="InterPro"/>
</dbReference>
<proteinExistence type="predicted"/>
<comment type="subcellular location">
    <subcellularLocation>
        <location evidence="1">Periplasm</location>
    </subcellularLocation>
</comment>
<name>A0A108UBC5_9GAMM</name>
<feature type="binding site" description="covalent" evidence="8">
    <location>
        <position position="66"/>
    </location>
    <ligand>
        <name>heme c</name>
        <dbReference type="ChEBI" id="CHEBI:61717"/>
        <label>1</label>
    </ligand>
</feature>
<evidence type="ECO:0000256" key="3">
    <source>
        <dbReference type="ARBA" id="ARBA00022723"/>
    </source>
</evidence>
<keyword evidence="12" id="KW-1185">Reference proteome</keyword>
<comment type="PTM">
    <text evidence="8">Binds 2 heme groups per subunit.</text>
</comment>
<evidence type="ECO:0000313" key="12">
    <source>
        <dbReference type="Proteomes" id="UP000023435"/>
    </source>
</evidence>
<evidence type="ECO:0000256" key="4">
    <source>
        <dbReference type="ARBA" id="ARBA00022729"/>
    </source>
</evidence>
<keyword evidence="11" id="KW-0575">Peroxidase</keyword>
<accession>A0A108UBC5</accession>
<feature type="binding site" description="covalent" evidence="8">
    <location>
        <position position="206"/>
    </location>
    <ligand>
        <name>heme c</name>
        <dbReference type="ChEBI" id="CHEBI:61717"/>
        <label>2</label>
    </ligand>
</feature>
<dbReference type="PANTHER" id="PTHR30600">
    <property type="entry name" value="CYTOCHROME C PEROXIDASE-RELATED"/>
    <property type="match status" value="1"/>
</dbReference>
<dbReference type="Gene3D" id="1.10.760.10">
    <property type="entry name" value="Cytochrome c-like domain"/>
    <property type="match status" value="2"/>
</dbReference>
<dbReference type="EMBL" id="JAJA02000001">
    <property type="protein sequence ID" value="KWS05999.1"/>
    <property type="molecule type" value="Genomic_DNA"/>
</dbReference>
<evidence type="ECO:0000256" key="8">
    <source>
        <dbReference type="PIRSR" id="PIRSR000294-1"/>
    </source>
</evidence>
<evidence type="ECO:0000256" key="5">
    <source>
        <dbReference type="ARBA" id="ARBA00022764"/>
    </source>
</evidence>
<dbReference type="InterPro" id="IPR026259">
    <property type="entry name" value="MauG/Cytc_peroxidase"/>
</dbReference>
<gene>
    <name evidence="11" type="ORF">AZ78_3553</name>
</gene>
<keyword evidence="7 9" id="KW-0408">Iron</keyword>
<dbReference type="Proteomes" id="UP000023435">
    <property type="component" value="Unassembled WGS sequence"/>
</dbReference>
<dbReference type="PROSITE" id="PS51007">
    <property type="entry name" value="CYTC"/>
    <property type="match status" value="2"/>
</dbReference>
<dbReference type="EC" id="1.11.1.5" evidence="11"/>
<dbReference type="PANTHER" id="PTHR30600:SF10">
    <property type="entry name" value="BLL6722 PROTEIN"/>
    <property type="match status" value="1"/>
</dbReference>
<feature type="binding site" description="axial binding residue" evidence="9">
    <location>
        <position position="210"/>
    </location>
    <ligand>
        <name>heme c</name>
        <dbReference type="ChEBI" id="CHEBI:61717"/>
        <label>2</label>
    </ligand>
    <ligandPart>
        <name>Fe</name>
        <dbReference type="ChEBI" id="CHEBI:18248"/>
    </ligandPart>
</feature>
<dbReference type="GO" id="GO:0009055">
    <property type="term" value="F:electron transfer activity"/>
    <property type="evidence" value="ECO:0007669"/>
    <property type="project" value="InterPro"/>
</dbReference>
<feature type="domain" description="Cytochrome c" evidence="10">
    <location>
        <begin position="191"/>
        <end position="343"/>
    </location>
</feature>
<keyword evidence="5" id="KW-0574">Periplasm</keyword>
<sequence length="362" mass="39238">MEAMSYPRKIRLWTIQWIAPALLIAIATCACDGERISAKPSELALGRKLFADPQLSLDGQVSCATCHDAGRFFTDRRTTSIGVHRRGGTRNSPSLLDVGAMRSFFWDGRETRLEDAVLQPLSNPAEMGLTSAQAAVAKITADPSYAPLLERLRGDFDEGALADALSGYLRSLPPVRSRYDLHATNTTMLSPDERDGLALFQGKAACSECHRIEGQPASFTDHRFHHAGIGFERAAGAVAQTMTKLTTARARKTPIGELILADPQIAELGRFAVTQRPEDLGAFRTPTLRNIANTAPYMHDGSIATLQEAIEREIYYRSLARGRPISLTVTEQRQLLAFLQALSAPADDTGPAAHAGAESAAP</sequence>
<evidence type="ECO:0000256" key="9">
    <source>
        <dbReference type="PIRSR" id="PIRSR000294-2"/>
    </source>
</evidence>
<evidence type="ECO:0000256" key="1">
    <source>
        <dbReference type="ARBA" id="ARBA00004418"/>
    </source>
</evidence>
<evidence type="ECO:0000313" key="11">
    <source>
        <dbReference type="EMBL" id="KWS05999.1"/>
    </source>
</evidence>
<evidence type="ECO:0000259" key="10">
    <source>
        <dbReference type="PROSITE" id="PS51007"/>
    </source>
</evidence>
<dbReference type="PIRSF" id="PIRSF000294">
    <property type="entry name" value="Cytochrome-c_peroxidase"/>
    <property type="match status" value="1"/>
</dbReference>
<keyword evidence="6 11" id="KW-0560">Oxidoreductase</keyword>
<dbReference type="AlphaFoldDB" id="A0A108UBC5"/>
<dbReference type="GO" id="GO:0046872">
    <property type="term" value="F:metal ion binding"/>
    <property type="evidence" value="ECO:0007669"/>
    <property type="project" value="UniProtKB-KW"/>
</dbReference>
<reference evidence="11 12" key="1">
    <citation type="journal article" date="2014" name="Genome Announc.">
        <title>Draft Genome Sequence of Lysobacter capsici AZ78, a Bacterium Antagonistic to Plant-Pathogenic Oomycetes.</title>
        <authorList>
            <person name="Puopolo G."/>
            <person name="Sonego P."/>
            <person name="Engelen K."/>
            <person name="Pertot I."/>
        </authorList>
    </citation>
    <scope>NUCLEOTIDE SEQUENCE [LARGE SCALE GENOMIC DNA]</scope>
    <source>
        <strain evidence="11 12">AZ78</strain>
    </source>
</reference>
<dbReference type="InterPro" id="IPR036909">
    <property type="entry name" value="Cyt_c-like_dom_sf"/>
</dbReference>
<protein>
    <submittedName>
        <fullName evidence="11">Cytochrome c551 peroxidase</fullName>
        <ecNumber evidence="11">1.11.1.5</ecNumber>
    </submittedName>
</protein>
<dbReference type="InterPro" id="IPR051395">
    <property type="entry name" value="Cytochrome_c_Peroxidase/MauG"/>
</dbReference>
<dbReference type="InterPro" id="IPR004852">
    <property type="entry name" value="Di-haem_cyt_c_peroxidsae"/>
</dbReference>
<comment type="caution">
    <text evidence="11">The sequence shown here is derived from an EMBL/GenBank/DDBJ whole genome shotgun (WGS) entry which is preliminary data.</text>
</comment>
<feature type="binding site" description="covalent" evidence="8">
    <location>
        <position position="63"/>
    </location>
    <ligand>
        <name>heme c</name>
        <dbReference type="ChEBI" id="CHEBI:61717"/>
        <label>1</label>
    </ligand>
</feature>